<protein>
    <submittedName>
        <fullName evidence="14">E3 ubiquitin-protein ligase TRIM71</fullName>
    </submittedName>
</protein>
<dbReference type="GO" id="GO:0061630">
    <property type="term" value="F:ubiquitin protein ligase activity"/>
    <property type="evidence" value="ECO:0007669"/>
    <property type="project" value="TreeGrafter"/>
</dbReference>
<dbReference type="EMBL" id="LSMT01000201">
    <property type="protein sequence ID" value="PFX23657.1"/>
    <property type="molecule type" value="Genomic_DNA"/>
</dbReference>
<comment type="similarity">
    <text evidence="1">Belongs to the TRIM/RBCC family.</text>
</comment>
<dbReference type="InterPro" id="IPR027370">
    <property type="entry name" value="Znf-RING_euk"/>
</dbReference>
<feature type="domain" description="RING-type" evidence="12">
    <location>
        <begin position="1060"/>
        <end position="1103"/>
    </location>
</feature>
<evidence type="ECO:0000259" key="12">
    <source>
        <dbReference type="PROSITE" id="PS50089"/>
    </source>
</evidence>
<feature type="repeat" description="NHL" evidence="10">
    <location>
        <begin position="1581"/>
        <end position="1624"/>
    </location>
</feature>
<feature type="coiled-coil region" evidence="11">
    <location>
        <begin position="1195"/>
        <end position="1280"/>
    </location>
</feature>
<dbReference type="PROSITE" id="PS00518">
    <property type="entry name" value="ZF_RING_1"/>
    <property type="match status" value="1"/>
</dbReference>
<dbReference type="SUPFAM" id="SSF101898">
    <property type="entry name" value="NHL repeat"/>
    <property type="match status" value="3"/>
</dbReference>
<accession>A0A2B4S4Y2</accession>
<evidence type="ECO:0000256" key="11">
    <source>
        <dbReference type="SAM" id="Coils"/>
    </source>
</evidence>
<evidence type="ECO:0000259" key="13">
    <source>
        <dbReference type="PROSITE" id="PS50119"/>
    </source>
</evidence>
<dbReference type="InterPro" id="IPR013783">
    <property type="entry name" value="Ig-like_fold"/>
</dbReference>
<dbReference type="SMART" id="SM00184">
    <property type="entry name" value="RING"/>
    <property type="match status" value="1"/>
</dbReference>
<dbReference type="CDD" id="cd05819">
    <property type="entry name" value="NHL"/>
    <property type="match status" value="2"/>
</dbReference>
<reference evidence="15" key="1">
    <citation type="journal article" date="2017" name="bioRxiv">
        <title>Comparative analysis of the genomes of Stylophora pistillata and Acropora digitifera provides evidence for extensive differences between species of corals.</title>
        <authorList>
            <person name="Voolstra C.R."/>
            <person name="Li Y."/>
            <person name="Liew Y.J."/>
            <person name="Baumgarten S."/>
            <person name="Zoccola D."/>
            <person name="Flot J.-F."/>
            <person name="Tambutte S."/>
            <person name="Allemand D."/>
            <person name="Aranda M."/>
        </authorList>
    </citation>
    <scope>NUCLEOTIDE SEQUENCE [LARGE SCALE GENOMIC DNA]</scope>
</reference>
<dbReference type="InterPro" id="IPR017868">
    <property type="entry name" value="Filamin/ABP280_repeat-like"/>
</dbReference>
<keyword evidence="11" id="KW-0175">Coiled coil</keyword>
<dbReference type="CDD" id="cd19756">
    <property type="entry name" value="Bbox2"/>
    <property type="match status" value="2"/>
</dbReference>
<dbReference type="InterPro" id="IPR011042">
    <property type="entry name" value="6-blade_b-propeller_TolB-like"/>
</dbReference>
<dbReference type="InterPro" id="IPR050952">
    <property type="entry name" value="TRIM-NHL_E3_ligases"/>
</dbReference>
<dbReference type="InterPro" id="IPR001258">
    <property type="entry name" value="NHL_repeat"/>
</dbReference>
<organism evidence="14 15">
    <name type="scientific">Stylophora pistillata</name>
    <name type="common">Smooth cauliflower coral</name>
    <dbReference type="NCBI Taxonomy" id="50429"/>
    <lineage>
        <taxon>Eukaryota</taxon>
        <taxon>Metazoa</taxon>
        <taxon>Cnidaria</taxon>
        <taxon>Anthozoa</taxon>
        <taxon>Hexacorallia</taxon>
        <taxon>Scleractinia</taxon>
        <taxon>Astrocoeniina</taxon>
        <taxon>Pocilloporidae</taxon>
        <taxon>Stylophora</taxon>
    </lineage>
</organism>
<dbReference type="PANTHER" id="PTHR24104:SF57">
    <property type="entry name" value="BEE-MILK PROTEIN"/>
    <property type="match status" value="1"/>
</dbReference>
<dbReference type="OrthoDB" id="252722at2759"/>
<keyword evidence="5 8" id="KW-0863">Zinc-finger</keyword>
<feature type="repeat" description="NHL" evidence="10">
    <location>
        <begin position="919"/>
        <end position="962"/>
    </location>
</feature>
<feature type="repeat" description="NHL" evidence="10">
    <location>
        <begin position="533"/>
        <end position="576"/>
    </location>
</feature>
<feature type="repeat" description="Filamin" evidence="9">
    <location>
        <begin position="839"/>
        <end position="888"/>
    </location>
</feature>
<sequence length="1663" mass="188415">MCPNCFNAHEVLKRSFQGHKVTPIEDFKAEDYEALLKQQPFCTQQFHGREKARFFCSQCQVCICPICIVTDHQNHNAVLLDKAAHEEKQNITSGVEMIEKKETELRGVIKQFEETISELETNVATAKREVSQAAKQMITDIRQREREVIVSLETTRVSRLERIYVVKQEVESLVKQIGQAAKFAANLVYRGSSSDIMRNKDTLKQKFQELRGVEAQSHHQTAFVTFFPNSRQDLTLGVIKIIPTVANQSKLEGLDKIFQAGVEAELTLCPKTAGGEMIKQKDQVEFLIEPAEDVTNVTIQEKEDGNLRLRFTPKVPGAYSIEVKINGETLSNFPFPLQVEERELVVVGKLDLKLNQGQEFKEPNGIAVNRQGDIAVVDHLGHCVYVFSKEGDCLRQIGKEGKDSGQFKKPTGVSFLNDNEILIVDQLNNRIQQIDIRTGYVLKIFGQKGEEKGHFWCPLSICLNDEERIVVTDCKNQRVQVMSKEGETIFTIGDRGPERLSKPHGCIAYKSIFLVTERDTQSIQAFDSSGTLLYKFGENGNQNGQFNTLSGMCLDSSNNLLVCDLNNNRVQQFSLDGRFTGKTVVPLQGPIRIVTAPDGRILVSCMTARKIYILNHRSSKPQRHFAQHSRTQEKENIKSGAKMIKERETELYEVIQKFEERISELERNFTTAKREVSQTAEQMIANIRQREQEAIVSIETTRVSRLERINEAKQETESLVKQIRQAAEFAANLVERGSRTNIMQTKENLKQKIQGLRGVECPKHHQTTFVKFFPTSQQDFTMGVIEVIPKIVNRSHIEGLNQTFQACVEGELTLCPKSEEGETINQSDLKDQVEFLIKPANDVTNVTVQERKDGNLRLKFTPKLPGAYSVEVKINGETLSTCPFTLAVKERELVVVGELDLKFNQGQEFKTRSGIAINRQTFGQKGEKKGHFKNPLSICLNDAERIIVTEFLNNRLQVLSKKGKTISTIGDSGPERLGKPYICIPYKNIFLVSEKQNKCIKVFDVSGTFLYKFGEGIKMESKITSKISQASLCIRRLNSLYFKANVMEHLLENLKKQVTCSICLDTYTAPKIISCFHTFCCQCLEEHARKSHRQGKFRCPECQAEIDLPKDNRFDRLPTSFYHNSLVGLLDTEDREALQKPPFCSQHKNKRISYFCSSCEACICPVCFAEHHRGHEFDVIEKAVQQDKEYIMSNVEAIKKRENLFRAEIRKLEQTSEDVEMIIAIAKQEVSEAAEHLITKTRQQEEQLLESLEMTRRKRIERINSAKQELVSLVKQMKQAAEFAGNLVERSSGFDIIQTKTTLRHKFEDLRGVEVPKHGEISHKADLEADQVELRIEPAKDVTNMTVQEKEDGNLKLKFTPKVPGAYSAEVKISGEKLPTCPFTLQVKERELVVVGELDLKFIPGQEFKGPSGIAVNKHGDIVVADHHGHCVFVFDKEGNCMKKIGKKGTDLGRFNYPNDVSFLNDNEILIADRLNNRIQHINIQTGSVLKTFGQKGERKGHFMNPWSICLDDTERIIVTDFLNNRVQVISQEGETTFTIGDSGPERLCEPHSCIPYKDIFLVSERDNHCIKAFDSSGTFLYKFGKKGNQDGQFNKSCGMCIDGSSNLLVCDFGNDRVQQFSLDGRFSGKTIVPLQGANRIVTAPDGRILVVCKTAKKIYILR</sequence>
<dbReference type="SUPFAM" id="SSF57850">
    <property type="entry name" value="RING/U-box"/>
    <property type="match status" value="1"/>
</dbReference>
<feature type="domain" description="B box-type" evidence="13">
    <location>
        <begin position="37"/>
        <end position="80"/>
    </location>
</feature>
<dbReference type="GO" id="GO:0008270">
    <property type="term" value="F:zinc ion binding"/>
    <property type="evidence" value="ECO:0007669"/>
    <property type="project" value="UniProtKB-KW"/>
</dbReference>
<dbReference type="SMART" id="SM00557">
    <property type="entry name" value="IG_FLMN"/>
    <property type="match status" value="3"/>
</dbReference>
<dbReference type="PROSITE" id="PS51125">
    <property type="entry name" value="NHL"/>
    <property type="match status" value="9"/>
</dbReference>
<dbReference type="InterPro" id="IPR017907">
    <property type="entry name" value="Znf_RING_CS"/>
</dbReference>
<dbReference type="SMART" id="SM00502">
    <property type="entry name" value="BBC"/>
    <property type="match status" value="3"/>
</dbReference>
<evidence type="ECO:0000256" key="9">
    <source>
        <dbReference type="PROSITE-ProRule" id="PRU00087"/>
    </source>
</evidence>
<dbReference type="SUPFAM" id="SSF57845">
    <property type="entry name" value="B-box zinc-binding domain"/>
    <property type="match status" value="2"/>
</dbReference>
<name>A0A2B4S4Y2_STYPI</name>
<dbReference type="SUPFAM" id="SSF81296">
    <property type="entry name" value="E set domains"/>
    <property type="match status" value="3"/>
</dbReference>
<evidence type="ECO:0000256" key="3">
    <source>
        <dbReference type="ARBA" id="ARBA00022723"/>
    </source>
</evidence>
<dbReference type="Pfam" id="PF13445">
    <property type="entry name" value="zf-RING_UBOX"/>
    <property type="match status" value="1"/>
</dbReference>
<proteinExistence type="inferred from homology"/>
<evidence type="ECO:0000256" key="5">
    <source>
        <dbReference type="ARBA" id="ARBA00022771"/>
    </source>
</evidence>
<feature type="repeat" description="NHL" evidence="10">
    <location>
        <begin position="359"/>
        <end position="390"/>
    </location>
</feature>
<dbReference type="Pfam" id="PF00630">
    <property type="entry name" value="Filamin"/>
    <property type="match status" value="3"/>
</dbReference>
<feature type="coiled-coil region" evidence="11">
    <location>
        <begin position="648"/>
        <end position="726"/>
    </location>
</feature>
<feature type="repeat" description="NHL" evidence="10">
    <location>
        <begin position="1490"/>
        <end position="1533"/>
    </location>
</feature>
<dbReference type="PANTHER" id="PTHR24104">
    <property type="entry name" value="E3 UBIQUITIN-PROTEIN LIGASE NHLRC1-RELATED"/>
    <property type="match status" value="1"/>
</dbReference>
<comment type="caution">
    <text evidence="14">The sequence shown here is derived from an EMBL/GenBank/DDBJ whole genome shotgun (WGS) entry which is preliminary data.</text>
</comment>
<dbReference type="InterPro" id="IPR001841">
    <property type="entry name" value="Znf_RING"/>
</dbReference>
<feature type="repeat" description="Filamin" evidence="9">
    <location>
        <begin position="290"/>
        <end position="339"/>
    </location>
</feature>
<feature type="coiled-coil region" evidence="11">
    <location>
        <begin position="102"/>
        <end position="136"/>
    </location>
</feature>
<evidence type="ECO:0000256" key="1">
    <source>
        <dbReference type="ARBA" id="ARBA00008518"/>
    </source>
</evidence>
<dbReference type="InterPro" id="IPR003649">
    <property type="entry name" value="Bbox_C"/>
</dbReference>
<dbReference type="GO" id="GO:0000209">
    <property type="term" value="P:protein polyubiquitination"/>
    <property type="evidence" value="ECO:0007669"/>
    <property type="project" value="TreeGrafter"/>
</dbReference>
<dbReference type="InterPro" id="IPR001298">
    <property type="entry name" value="Filamin/ABP280_rpt"/>
</dbReference>
<feature type="repeat" description="NHL" evidence="10">
    <location>
        <begin position="394"/>
        <end position="437"/>
    </location>
</feature>
<evidence type="ECO:0000313" key="14">
    <source>
        <dbReference type="EMBL" id="PFX23657.1"/>
    </source>
</evidence>
<evidence type="ECO:0000313" key="15">
    <source>
        <dbReference type="Proteomes" id="UP000225706"/>
    </source>
</evidence>
<evidence type="ECO:0000256" key="8">
    <source>
        <dbReference type="PROSITE-ProRule" id="PRU00024"/>
    </source>
</evidence>
<dbReference type="PROSITE" id="PS50119">
    <property type="entry name" value="ZF_BBOX"/>
    <property type="match status" value="2"/>
</dbReference>
<dbReference type="Pfam" id="PF00643">
    <property type="entry name" value="zf-B_box"/>
    <property type="match status" value="2"/>
</dbReference>
<feature type="repeat" description="NHL" evidence="10">
    <location>
        <begin position="442"/>
        <end position="485"/>
    </location>
</feature>
<dbReference type="InterPro" id="IPR014756">
    <property type="entry name" value="Ig_E-set"/>
</dbReference>
<dbReference type="PROSITE" id="PS50194">
    <property type="entry name" value="FILAMIN_REPEAT"/>
    <property type="match status" value="3"/>
</dbReference>
<dbReference type="Gene3D" id="3.30.40.10">
    <property type="entry name" value="Zinc/RING finger domain, C3HC4 (zinc finger)"/>
    <property type="match status" value="1"/>
</dbReference>
<feature type="repeat" description="NHL" evidence="10">
    <location>
        <begin position="1407"/>
        <end position="1438"/>
    </location>
</feature>
<dbReference type="Gene3D" id="2.120.10.30">
    <property type="entry name" value="TolB, C-terminal domain"/>
    <property type="match status" value="4"/>
</dbReference>
<keyword evidence="4" id="KW-0677">Repeat</keyword>
<feature type="domain" description="B box-type" evidence="13">
    <location>
        <begin position="1139"/>
        <end position="1180"/>
    </location>
</feature>
<keyword evidence="2" id="KW-0597">Phosphoprotein</keyword>
<keyword evidence="15" id="KW-1185">Reference proteome</keyword>
<dbReference type="PROSITE" id="PS50089">
    <property type="entry name" value="ZF_RING_2"/>
    <property type="match status" value="1"/>
</dbReference>
<evidence type="ECO:0000256" key="10">
    <source>
        <dbReference type="PROSITE-ProRule" id="PRU00504"/>
    </source>
</evidence>
<dbReference type="InterPro" id="IPR013083">
    <property type="entry name" value="Znf_RING/FYVE/PHD"/>
</dbReference>
<evidence type="ECO:0000256" key="6">
    <source>
        <dbReference type="ARBA" id="ARBA00022786"/>
    </source>
</evidence>
<keyword evidence="7" id="KW-0862">Zinc</keyword>
<dbReference type="InterPro" id="IPR000315">
    <property type="entry name" value="Znf_B-box"/>
</dbReference>
<dbReference type="Gene3D" id="2.60.40.10">
    <property type="entry name" value="Immunoglobulins"/>
    <property type="match status" value="3"/>
</dbReference>
<keyword evidence="6" id="KW-0833">Ubl conjugation pathway</keyword>
<feature type="repeat" description="NHL" evidence="10">
    <location>
        <begin position="1442"/>
        <end position="1485"/>
    </location>
</feature>
<feature type="repeat" description="Filamin" evidence="9">
    <location>
        <begin position="1338"/>
        <end position="1387"/>
    </location>
</feature>
<dbReference type="Pfam" id="PF01436">
    <property type="entry name" value="NHL"/>
    <property type="match status" value="5"/>
</dbReference>
<dbReference type="Gene3D" id="3.30.160.60">
    <property type="entry name" value="Classic Zinc Finger"/>
    <property type="match status" value="2"/>
</dbReference>
<dbReference type="Proteomes" id="UP000225706">
    <property type="component" value="Unassembled WGS sequence"/>
</dbReference>
<dbReference type="Gene3D" id="2.40.10.500">
    <property type="match status" value="1"/>
</dbReference>
<evidence type="ECO:0000256" key="2">
    <source>
        <dbReference type="ARBA" id="ARBA00022553"/>
    </source>
</evidence>
<keyword evidence="3" id="KW-0479">Metal-binding</keyword>
<dbReference type="SMART" id="SM00336">
    <property type="entry name" value="BBOX"/>
    <property type="match status" value="2"/>
</dbReference>
<evidence type="ECO:0000256" key="4">
    <source>
        <dbReference type="ARBA" id="ARBA00022737"/>
    </source>
</evidence>
<gene>
    <name evidence="14" type="primary">TRIM71</name>
    <name evidence="14" type="ORF">AWC38_SpisGene11792</name>
</gene>
<dbReference type="GO" id="GO:0043161">
    <property type="term" value="P:proteasome-mediated ubiquitin-dependent protein catabolic process"/>
    <property type="evidence" value="ECO:0007669"/>
    <property type="project" value="TreeGrafter"/>
</dbReference>
<evidence type="ECO:0000256" key="7">
    <source>
        <dbReference type="ARBA" id="ARBA00022833"/>
    </source>
</evidence>